<dbReference type="InterPro" id="IPR023198">
    <property type="entry name" value="PGP-like_dom2"/>
</dbReference>
<reference evidence="1 2" key="1">
    <citation type="submission" date="2017-09" db="EMBL/GenBank/DDBJ databases">
        <authorList>
            <person name="Lee N."/>
            <person name="Cho B.-K."/>
        </authorList>
    </citation>
    <scope>NUCLEOTIDE SEQUENCE [LARGE SCALE GENOMIC DNA]</scope>
    <source>
        <strain evidence="1 2">ATCC 12769</strain>
    </source>
</reference>
<dbReference type="SFLD" id="SFLDG01129">
    <property type="entry name" value="C1.5:_HAD__Beta-PGM__Phosphata"/>
    <property type="match status" value="1"/>
</dbReference>
<dbReference type="Pfam" id="PF00702">
    <property type="entry name" value="Hydrolase"/>
    <property type="match status" value="1"/>
</dbReference>
<dbReference type="Gene3D" id="3.40.50.1000">
    <property type="entry name" value="HAD superfamily/HAD-like"/>
    <property type="match status" value="1"/>
</dbReference>
<dbReference type="EMBL" id="CP023702">
    <property type="protein sequence ID" value="QEU70748.1"/>
    <property type="molecule type" value="Genomic_DNA"/>
</dbReference>
<protein>
    <submittedName>
        <fullName evidence="1">HAD family phosphatase</fullName>
    </submittedName>
</protein>
<dbReference type="PANTHER" id="PTHR43481:SF4">
    <property type="entry name" value="GLYCEROL-1-PHOSPHATE PHOSPHOHYDROLASE 1-RELATED"/>
    <property type="match status" value="1"/>
</dbReference>
<organism evidence="1 2">
    <name type="scientific">Streptomyces nitrosporeus</name>
    <dbReference type="NCBI Taxonomy" id="28894"/>
    <lineage>
        <taxon>Bacteria</taxon>
        <taxon>Bacillati</taxon>
        <taxon>Actinomycetota</taxon>
        <taxon>Actinomycetes</taxon>
        <taxon>Kitasatosporales</taxon>
        <taxon>Streptomycetaceae</taxon>
        <taxon>Streptomyces</taxon>
    </lineage>
</organism>
<dbReference type="PROSITE" id="PS01228">
    <property type="entry name" value="COF_1"/>
    <property type="match status" value="1"/>
</dbReference>
<gene>
    <name evidence="1" type="ORF">CP967_01155</name>
</gene>
<evidence type="ECO:0000313" key="2">
    <source>
        <dbReference type="Proteomes" id="UP000326178"/>
    </source>
</evidence>
<dbReference type="InterPro" id="IPR006439">
    <property type="entry name" value="HAD-SF_hydro_IA"/>
</dbReference>
<dbReference type="NCBIfam" id="TIGR01509">
    <property type="entry name" value="HAD-SF-IA-v3"/>
    <property type="match status" value="1"/>
</dbReference>
<dbReference type="SFLD" id="SFLDS00003">
    <property type="entry name" value="Haloacid_Dehalogenase"/>
    <property type="match status" value="1"/>
</dbReference>
<dbReference type="Proteomes" id="UP000326178">
    <property type="component" value="Chromosome"/>
</dbReference>
<accession>A0A5J6F332</accession>
<dbReference type="AlphaFoldDB" id="A0A5J6F332"/>
<proteinExistence type="predicted"/>
<evidence type="ECO:0000313" key="1">
    <source>
        <dbReference type="EMBL" id="QEU70748.1"/>
    </source>
</evidence>
<dbReference type="PRINTS" id="PR00413">
    <property type="entry name" value="HADHALOGNASE"/>
</dbReference>
<sequence>MTVPEPHRIQAKAALFDLDGTLVATEHRSRAAWTRLFTSHGLPCDDALLATFVGRRGQEALADHVHRFGGPTVDELFDEACGYLTGPDSPPPYAVPGAAELLADLHSRGVPLAVVTSGLRAHATELLAHVGGAELFQVIVTAEDVQAGKPDPQGYLAACRALGVHPADGIAFEDAPAGIRAAAAAGLRCVALTTTHTGADLARADVVVPDLTALRWARDPDGR</sequence>
<keyword evidence="2" id="KW-1185">Reference proteome</keyword>
<dbReference type="GO" id="GO:0050308">
    <property type="term" value="F:sugar-phosphatase activity"/>
    <property type="evidence" value="ECO:0007669"/>
    <property type="project" value="TreeGrafter"/>
</dbReference>
<dbReference type="PANTHER" id="PTHR43481">
    <property type="entry name" value="FRUCTOSE-1-PHOSPHATE PHOSPHATASE"/>
    <property type="match status" value="1"/>
</dbReference>
<dbReference type="OrthoDB" id="9800058at2"/>
<dbReference type="Gene3D" id="1.10.150.240">
    <property type="entry name" value="Putative phosphatase, domain 2"/>
    <property type="match status" value="1"/>
</dbReference>
<dbReference type="SFLD" id="SFLDG01135">
    <property type="entry name" value="C1.5.6:_HAD__Beta-PGM__Phospha"/>
    <property type="match status" value="1"/>
</dbReference>
<dbReference type="InterPro" id="IPR051806">
    <property type="entry name" value="HAD-like_SPP"/>
</dbReference>
<dbReference type="InterPro" id="IPR036412">
    <property type="entry name" value="HAD-like_sf"/>
</dbReference>
<dbReference type="SUPFAM" id="SSF56784">
    <property type="entry name" value="HAD-like"/>
    <property type="match status" value="1"/>
</dbReference>
<dbReference type="KEGG" id="snk:CP967_01155"/>
<name>A0A5J6F332_9ACTN</name>
<dbReference type="RefSeq" id="WP_150486110.1">
    <property type="nucleotide sequence ID" value="NZ_BMUV01000011.1"/>
</dbReference>
<dbReference type="InterPro" id="IPR023214">
    <property type="entry name" value="HAD_sf"/>
</dbReference>